<dbReference type="SUPFAM" id="SSF100950">
    <property type="entry name" value="NagB/RpiA/CoA transferase-like"/>
    <property type="match status" value="1"/>
</dbReference>
<protein>
    <submittedName>
        <fullName evidence="5">DeoR/GlpR family DNA-binding transcription regulator</fullName>
    </submittedName>
</protein>
<comment type="caution">
    <text evidence="5">The sequence shown here is derived from an EMBL/GenBank/DDBJ whole genome shotgun (WGS) entry which is preliminary data.</text>
</comment>
<accession>A0ABV5XTR2</accession>
<dbReference type="Pfam" id="PF08220">
    <property type="entry name" value="HTH_DeoR"/>
    <property type="match status" value="1"/>
</dbReference>
<evidence type="ECO:0000256" key="2">
    <source>
        <dbReference type="ARBA" id="ARBA00023125"/>
    </source>
</evidence>
<dbReference type="InterPro" id="IPR014036">
    <property type="entry name" value="DeoR-like_C"/>
</dbReference>
<dbReference type="PANTHER" id="PTHR30363:SF44">
    <property type="entry name" value="AGA OPERON TRANSCRIPTIONAL REPRESSOR-RELATED"/>
    <property type="match status" value="1"/>
</dbReference>
<dbReference type="SUPFAM" id="SSF46785">
    <property type="entry name" value="Winged helix' DNA-binding domain"/>
    <property type="match status" value="1"/>
</dbReference>
<dbReference type="GO" id="GO:0003677">
    <property type="term" value="F:DNA binding"/>
    <property type="evidence" value="ECO:0007669"/>
    <property type="project" value="UniProtKB-KW"/>
</dbReference>
<dbReference type="PANTHER" id="PTHR30363">
    <property type="entry name" value="HTH-TYPE TRANSCRIPTIONAL REGULATOR SRLR-RELATED"/>
    <property type="match status" value="1"/>
</dbReference>
<sequence length="255" mass="27234">MNANGRRTTIAAILEVRPATVEELAEEFGVSLSTIRRDLERLTTSGRIHRTYGGAVTAGYSPREQSLQEREHVARDAKRMIGRFAASLVAPGSVNLLDAGTTVGALAENLTTRSELTIITNGMTCARILEHAEGVDLVLLGGYLRHISSGTVGPLAEAALSFLTADAAFLGADGVDPLRGLSETTDQQASLKRAMISAANEIYVLADASKLGAKSAHWWAAIDRPWTLITDSSITPEQLAMFQSHPDISLHVVSD</sequence>
<dbReference type="SMART" id="SM00420">
    <property type="entry name" value="HTH_DEOR"/>
    <property type="match status" value="1"/>
</dbReference>
<evidence type="ECO:0000313" key="6">
    <source>
        <dbReference type="Proteomes" id="UP001589702"/>
    </source>
</evidence>
<name>A0ABV5XTR2_ARTRM</name>
<keyword evidence="6" id="KW-1185">Reference proteome</keyword>
<evidence type="ECO:0000313" key="5">
    <source>
        <dbReference type="EMBL" id="MFB9818126.1"/>
    </source>
</evidence>
<proteinExistence type="predicted"/>
<organism evidence="5 6">
    <name type="scientific">Arthrobacter ramosus</name>
    <dbReference type="NCBI Taxonomy" id="1672"/>
    <lineage>
        <taxon>Bacteria</taxon>
        <taxon>Bacillati</taxon>
        <taxon>Actinomycetota</taxon>
        <taxon>Actinomycetes</taxon>
        <taxon>Micrococcales</taxon>
        <taxon>Micrococcaceae</taxon>
        <taxon>Arthrobacter</taxon>
    </lineage>
</organism>
<evidence type="ECO:0000256" key="3">
    <source>
        <dbReference type="ARBA" id="ARBA00023163"/>
    </source>
</evidence>
<dbReference type="InterPro" id="IPR050313">
    <property type="entry name" value="Carb_Metab_HTH_regulators"/>
</dbReference>
<keyword evidence="2 5" id="KW-0238">DNA-binding</keyword>
<dbReference type="PROSITE" id="PS51000">
    <property type="entry name" value="HTH_DEOR_2"/>
    <property type="match status" value="1"/>
</dbReference>
<keyword evidence="3" id="KW-0804">Transcription</keyword>
<dbReference type="Proteomes" id="UP001589702">
    <property type="component" value="Unassembled WGS sequence"/>
</dbReference>
<dbReference type="InterPro" id="IPR036390">
    <property type="entry name" value="WH_DNA-bd_sf"/>
</dbReference>
<dbReference type="Pfam" id="PF00455">
    <property type="entry name" value="DeoRC"/>
    <property type="match status" value="1"/>
</dbReference>
<evidence type="ECO:0000259" key="4">
    <source>
        <dbReference type="PROSITE" id="PS51000"/>
    </source>
</evidence>
<feature type="domain" description="HTH deoR-type" evidence="4">
    <location>
        <begin position="2"/>
        <end position="57"/>
    </location>
</feature>
<dbReference type="Gene3D" id="3.40.50.1360">
    <property type="match status" value="1"/>
</dbReference>
<dbReference type="EMBL" id="JBHMBC010000002">
    <property type="protein sequence ID" value="MFB9818126.1"/>
    <property type="molecule type" value="Genomic_DNA"/>
</dbReference>
<reference evidence="5 6" key="1">
    <citation type="submission" date="2024-09" db="EMBL/GenBank/DDBJ databases">
        <authorList>
            <person name="Sun Q."/>
            <person name="Mori K."/>
        </authorList>
    </citation>
    <scope>NUCLEOTIDE SEQUENCE [LARGE SCALE GENOMIC DNA]</scope>
    <source>
        <strain evidence="5 6">JCM 1334</strain>
    </source>
</reference>
<dbReference type="SMART" id="SM01134">
    <property type="entry name" value="DeoRC"/>
    <property type="match status" value="1"/>
</dbReference>
<gene>
    <name evidence="5" type="ORF">ACFFP1_01270</name>
</gene>
<dbReference type="PROSITE" id="PS00894">
    <property type="entry name" value="HTH_DEOR_1"/>
    <property type="match status" value="1"/>
</dbReference>
<dbReference type="PRINTS" id="PR00037">
    <property type="entry name" value="HTHLACR"/>
</dbReference>
<keyword evidence="1" id="KW-0805">Transcription regulation</keyword>
<dbReference type="InterPro" id="IPR018356">
    <property type="entry name" value="Tscrpt_reg_HTH_DeoR_CS"/>
</dbReference>
<dbReference type="RefSeq" id="WP_234754123.1">
    <property type="nucleotide sequence ID" value="NZ_BAAAWN010000001.1"/>
</dbReference>
<dbReference type="Gene3D" id="1.10.10.10">
    <property type="entry name" value="Winged helix-like DNA-binding domain superfamily/Winged helix DNA-binding domain"/>
    <property type="match status" value="1"/>
</dbReference>
<evidence type="ECO:0000256" key="1">
    <source>
        <dbReference type="ARBA" id="ARBA00023015"/>
    </source>
</evidence>
<dbReference type="InterPro" id="IPR037171">
    <property type="entry name" value="NagB/RpiA_transferase-like"/>
</dbReference>
<dbReference type="InterPro" id="IPR036388">
    <property type="entry name" value="WH-like_DNA-bd_sf"/>
</dbReference>
<dbReference type="InterPro" id="IPR001034">
    <property type="entry name" value="DeoR_HTH"/>
</dbReference>